<evidence type="ECO:0000256" key="2">
    <source>
        <dbReference type="SAM" id="SignalP"/>
    </source>
</evidence>
<dbReference type="EMBL" id="LWDG02000014">
    <property type="protein sequence ID" value="KAE8271599.1"/>
    <property type="molecule type" value="Genomic_DNA"/>
</dbReference>
<feature type="chain" id="PRO_5036474225" evidence="2">
    <location>
        <begin position="19"/>
        <end position="279"/>
    </location>
</feature>
<keyword evidence="2" id="KW-0732">Signal</keyword>
<reference evidence="3" key="1">
    <citation type="submission" date="2016-04" db="EMBL/GenBank/DDBJ databases">
        <authorList>
            <person name="Nguyen H.D."/>
            <person name="Samba Siva P."/>
            <person name="Cullis J."/>
            <person name="Levesque C.A."/>
            <person name="Hambleton S."/>
        </authorList>
    </citation>
    <scope>NUCLEOTIDE SEQUENCE</scope>
    <source>
        <strain evidence="3">DAOMC 236422</strain>
    </source>
</reference>
<evidence type="ECO:0000313" key="4">
    <source>
        <dbReference type="Proteomes" id="UP000078113"/>
    </source>
</evidence>
<feature type="signal peptide" evidence="2">
    <location>
        <begin position="1"/>
        <end position="18"/>
    </location>
</feature>
<feature type="region of interest" description="Disordered" evidence="1">
    <location>
        <begin position="175"/>
        <end position="253"/>
    </location>
</feature>
<reference evidence="3" key="2">
    <citation type="journal article" date="2019" name="IMA Fungus">
        <title>Genome sequencing and comparison of five Tilletia species to identify candidate genes for the detection of regulated species infecting wheat.</title>
        <authorList>
            <person name="Nguyen H.D.T."/>
            <person name="Sultana T."/>
            <person name="Kesanakurti P."/>
            <person name="Hambleton S."/>
        </authorList>
    </citation>
    <scope>NUCLEOTIDE SEQUENCE</scope>
    <source>
        <strain evidence="3">DAOMC 236422</strain>
    </source>
</reference>
<evidence type="ECO:0000313" key="3">
    <source>
        <dbReference type="EMBL" id="KAE8271599.1"/>
    </source>
</evidence>
<name>A0A8X7NFI4_9BASI</name>
<feature type="compositionally biased region" description="Low complexity" evidence="1">
    <location>
        <begin position="184"/>
        <end position="229"/>
    </location>
</feature>
<evidence type="ECO:0000256" key="1">
    <source>
        <dbReference type="SAM" id="MobiDB-lite"/>
    </source>
</evidence>
<sequence>MQLAHVVLSLGLFSLVHAHAHEPRLFGVRHALLSLKRQEPQPGDTLYLNAPVDFYQCSVNYTTGDLVAVNWLNAPKNGNVQIALMTDNSEKLAYNITTAPPTIPTNFCDSDNGLGVPVKGRTCGRAEFKLPSFVETGNYTVRVTSLPPAPYQDTYTDVVLVKKTKNDVPLQLLPIKGADGSTYTPSGEGYPSGSSGSTTPSASTSAPAAGARKPSTAATTPMQPAATVANTTMSGKPSNSTNTSQTGGSNAGVGSPSQMLPIAFSVGSAVMAAAWFGVL</sequence>
<comment type="caution">
    <text evidence="3">The sequence shown here is derived from an EMBL/GenBank/DDBJ whole genome shotgun (WGS) entry which is preliminary data.</text>
</comment>
<accession>A0A8X7NFI4</accession>
<dbReference type="AlphaFoldDB" id="A0A8X7NFI4"/>
<dbReference type="Proteomes" id="UP000078113">
    <property type="component" value="Unassembled WGS sequence"/>
</dbReference>
<gene>
    <name evidence="3" type="ORF">A4X09_0g704</name>
</gene>
<feature type="compositionally biased region" description="Low complexity" evidence="1">
    <location>
        <begin position="238"/>
        <end position="248"/>
    </location>
</feature>
<keyword evidence="4" id="KW-1185">Reference proteome</keyword>
<proteinExistence type="predicted"/>
<protein>
    <submittedName>
        <fullName evidence="3">Uncharacterized protein</fullName>
    </submittedName>
</protein>
<organism evidence="3 4">
    <name type="scientific">Tilletia walkeri</name>
    <dbReference type="NCBI Taxonomy" id="117179"/>
    <lineage>
        <taxon>Eukaryota</taxon>
        <taxon>Fungi</taxon>
        <taxon>Dikarya</taxon>
        <taxon>Basidiomycota</taxon>
        <taxon>Ustilaginomycotina</taxon>
        <taxon>Exobasidiomycetes</taxon>
        <taxon>Tilletiales</taxon>
        <taxon>Tilletiaceae</taxon>
        <taxon>Tilletia</taxon>
    </lineage>
</organism>